<dbReference type="InterPro" id="IPR003783">
    <property type="entry name" value="Regulatory_RecX"/>
</dbReference>
<organism evidence="9 10">
    <name type="scientific">Rummeliibacillus stabekisii</name>
    <dbReference type="NCBI Taxonomy" id="241244"/>
    <lineage>
        <taxon>Bacteria</taxon>
        <taxon>Bacillati</taxon>
        <taxon>Bacillota</taxon>
        <taxon>Bacilli</taxon>
        <taxon>Bacillales</taxon>
        <taxon>Caryophanaceae</taxon>
        <taxon>Rummeliibacillus</taxon>
    </lineage>
</organism>
<dbReference type="Gene3D" id="1.10.10.10">
    <property type="entry name" value="Winged helix-like DNA-binding domain superfamily/Winged helix DNA-binding domain"/>
    <property type="match status" value="4"/>
</dbReference>
<dbReference type="Pfam" id="PF21982">
    <property type="entry name" value="RecX_HTH1"/>
    <property type="match status" value="1"/>
</dbReference>
<dbReference type="KEGG" id="rst:ATY39_11060"/>
<evidence type="ECO:0000256" key="3">
    <source>
        <dbReference type="ARBA" id="ARBA00018111"/>
    </source>
</evidence>
<proteinExistence type="inferred from homology"/>
<dbReference type="STRING" id="241244.ATY39_11060"/>
<comment type="function">
    <text evidence="5">Modulates RecA activity.</text>
</comment>
<dbReference type="InterPro" id="IPR036388">
    <property type="entry name" value="WH-like_DNA-bd_sf"/>
</dbReference>
<dbReference type="Pfam" id="PF02631">
    <property type="entry name" value="RecX_HTH2"/>
    <property type="match status" value="1"/>
</dbReference>
<accession>A0A143HDU8</accession>
<evidence type="ECO:0000313" key="9">
    <source>
        <dbReference type="EMBL" id="AMW99914.1"/>
    </source>
</evidence>
<protein>
    <recommendedName>
        <fullName evidence="3 5">Regulatory protein RecX</fullName>
    </recommendedName>
</protein>
<dbReference type="OrthoDB" id="5421057at2"/>
<name>A0A143HDU8_9BACL</name>
<comment type="similarity">
    <text evidence="2 5">Belongs to the RecX family.</text>
</comment>
<feature type="domain" description="RecX first three-helical" evidence="8">
    <location>
        <begin position="63"/>
        <end position="102"/>
    </location>
</feature>
<evidence type="ECO:0000256" key="1">
    <source>
        <dbReference type="ARBA" id="ARBA00004496"/>
    </source>
</evidence>
<dbReference type="InterPro" id="IPR053926">
    <property type="entry name" value="RecX_HTH_1st"/>
</dbReference>
<dbReference type="HAMAP" id="MF_01114">
    <property type="entry name" value="RecX"/>
    <property type="match status" value="1"/>
</dbReference>
<dbReference type="RefSeq" id="WP_066789730.1">
    <property type="nucleotide sequence ID" value="NZ_CP014806.1"/>
</dbReference>
<dbReference type="PANTHER" id="PTHR33602:SF1">
    <property type="entry name" value="REGULATORY PROTEIN RECX FAMILY PROTEIN"/>
    <property type="match status" value="1"/>
</dbReference>
<dbReference type="Pfam" id="PF21981">
    <property type="entry name" value="RecX_HTH3"/>
    <property type="match status" value="2"/>
</dbReference>
<dbReference type="NCBIfam" id="NF010733">
    <property type="entry name" value="PRK14135.1"/>
    <property type="match status" value="1"/>
</dbReference>
<reference evidence="10" key="2">
    <citation type="submission" date="2016-03" db="EMBL/GenBank/DDBJ databases">
        <authorList>
            <person name="Ploux O."/>
        </authorList>
    </citation>
    <scope>NUCLEOTIDE SEQUENCE [LARGE SCALE GENOMIC DNA]</scope>
    <source>
        <strain evidence="10">PP9</strain>
    </source>
</reference>
<evidence type="ECO:0000256" key="5">
    <source>
        <dbReference type="HAMAP-Rule" id="MF_01114"/>
    </source>
</evidence>
<evidence type="ECO:0000256" key="2">
    <source>
        <dbReference type="ARBA" id="ARBA00009695"/>
    </source>
</evidence>
<feature type="domain" description="RecX second three-helical" evidence="6">
    <location>
        <begin position="109"/>
        <end position="150"/>
    </location>
</feature>
<evidence type="ECO:0000259" key="8">
    <source>
        <dbReference type="Pfam" id="PF21982"/>
    </source>
</evidence>
<keyword evidence="4 5" id="KW-0963">Cytoplasm</keyword>
<evidence type="ECO:0000313" key="10">
    <source>
        <dbReference type="Proteomes" id="UP000076021"/>
    </source>
</evidence>
<dbReference type="PANTHER" id="PTHR33602">
    <property type="entry name" value="REGULATORY PROTEIN RECX FAMILY PROTEIN"/>
    <property type="match status" value="1"/>
</dbReference>
<dbReference type="InterPro" id="IPR053925">
    <property type="entry name" value="RecX_HTH_3rd"/>
</dbReference>
<dbReference type="Proteomes" id="UP000076021">
    <property type="component" value="Chromosome"/>
</dbReference>
<feature type="domain" description="RecX third three-helical" evidence="7">
    <location>
        <begin position="212"/>
        <end position="261"/>
    </location>
</feature>
<dbReference type="AlphaFoldDB" id="A0A143HDU8"/>
<feature type="domain" description="RecX third three-helical" evidence="7">
    <location>
        <begin position="156"/>
        <end position="203"/>
    </location>
</feature>
<comment type="subcellular location">
    <subcellularLocation>
        <location evidence="1 5">Cytoplasm</location>
    </subcellularLocation>
</comment>
<dbReference type="EMBL" id="CP014806">
    <property type="protein sequence ID" value="AMW99914.1"/>
    <property type="molecule type" value="Genomic_DNA"/>
</dbReference>
<keyword evidence="10" id="KW-1185">Reference proteome</keyword>
<reference evidence="9 10" key="1">
    <citation type="journal article" date="2016" name="Genome Announc.">
        <title>Whole-Genome Sequence of Rummeliibacillus stabekisii Strain PP9 Isolated from Antarctic Soil.</title>
        <authorList>
            <person name="da Mota F.F."/>
            <person name="Vollu R.E."/>
            <person name="Jurelevicius D."/>
            <person name="Seldin L."/>
        </authorList>
    </citation>
    <scope>NUCLEOTIDE SEQUENCE [LARGE SCALE GENOMIC DNA]</scope>
    <source>
        <strain evidence="9 10">PP9</strain>
    </source>
</reference>
<evidence type="ECO:0000259" key="7">
    <source>
        <dbReference type="Pfam" id="PF21981"/>
    </source>
</evidence>
<dbReference type="GO" id="GO:0006282">
    <property type="term" value="P:regulation of DNA repair"/>
    <property type="evidence" value="ECO:0007669"/>
    <property type="project" value="UniProtKB-UniRule"/>
</dbReference>
<gene>
    <name evidence="5" type="primary">recX</name>
    <name evidence="9" type="ORF">ATY39_11060</name>
</gene>
<dbReference type="InterPro" id="IPR053924">
    <property type="entry name" value="RecX_HTH_2nd"/>
</dbReference>
<sequence>MSRVITKISAQKRNQERYNIFLNEEYAFSVDEGILIQYGLTKGKVLDSLTVEEIAFDDEIQRAFNRSLSYLSYQMRSEHEVRQKLKGLEFGDAVIQEALQKLKKLGFLNDESYSRALVETKKKTAKKGPRAIKMDLKKRGIEENLQQRVLDEFSEDEQAKIAKQLAEKVVRSEHRKTPVQIKQKIQDLLLRKGYSYSICERVIEQLDLSKEDEEWQDMIELQGEKAWKKYALKYTGYELHMRVKQALYQKGFPADVIDDFIEQKEQDNGEEI</sequence>
<evidence type="ECO:0000259" key="6">
    <source>
        <dbReference type="Pfam" id="PF02631"/>
    </source>
</evidence>
<dbReference type="GO" id="GO:0005737">
    <property type="term" value="C:cytoplasm"/>
    <property type="evidence" value="ECO:0007669"/>
    <property type="project" value="UniProtKB-SubCell"/>
</dbReference>
<evidence type="ECO:0000256" key="4">
    <source>
        <dbReference type="ARBA" id="ARBA00022490"/>
    </source>
</evidence>